<feature type="domain" description="Capsule synthesis protein CapA" evidence="4">
    <location>
        <begin position="100"/>
        <end position="340"/>
    </location>
</feature>
<evidence type="ECO:0000256" key="2">
    <source>
        <dbReference type="SAM" id="MobiDB-lite"/>
    </source>
</evidence>
<evidence type="ECO:0000256" key="3">
    <source>
        <dbReference type="SAM" id="Phobius"/>
    </source>
</evidence>
<dbReference type="PANTHER" id="PTHR33393:SF13">
    <property type="entry name" value="PGA BIOSYNTHESIS PROTEIN CAPA"/>
    <property type="match status" value="1"/>
</dbReference>
<dbReference type="RefSeq" id="WP_138186636.1">
    <property type="nucleotide sequence ID" value="NZ_LS992241.1"/>
</dbReference>
<feature type="compositionally biased region" description="Polar residues" evidence="2">
    <location>
        <begin position="60"/>
        <end position="70"/>
    </location>
</feature>
<dbReference type="AlphaFoldDB" id="A0A383RDC8"/>
<comment type="similarity">
    <text evidence="1">Belongs to the CapA family.</text>
</comment>
<reference evidence="6" key="1">
    <citation type="submission" date="2018-08" db="EMBL/GenBank/DDBJ databases">
        <authorList>
            <person name="Chevrot R."/>
        </authorList>
    </citation>
    <scope>NUCLEOTIDE SEQUENCE [LARGE SCALE GENOMIC DNA]</scope>
</reference>
<feature type="region of interest" description="Disordered" evidence="2">
    <location>
        <begin position="55"/>
        <end position="82"/>
    </location>
</feature>
<evidence type="ECO:0000313" key="6">
    <source>
        <dbReference type="Proteomes" id="UP000304148"/>
    </source>
</evidence>
<dbReference type="CDD" id="cd07381">
    <property type="entry name" value="MPP_CapA"/>
    <property type="match status" value="1"/>
</dbReference>
<dbReference type="PANTHER" id="PTHR33393">
    <property type="entry name" value="POLYGLUTAMINE SYNTHESIS ACCESSORY PROTEIN RV0574C-RELATED"/>
    <property type="match status" value="1"/>
</dbReference>
<evidence type="ECO:0000259" key="4">
    <source>
        <dbReference type="SMART" id="SM00854"/>
    </source>
</evidence>
<evidence type="ECO:0000256" key="1">
    <source>
        <dbReference type="ARBA" id="ARBA00005662"/>
    </source>
</evidence>
<dbReference type="SMART" id="SM00854">
    <property type="entry name" value="PGA_cap"/>
    <property type="match status" value="1"/>
</dbReference>
<gene>
    <name evidence="5" type="ORF">PBLR_13265</name>
</gene>
<feature type="transmembrane region" description="Helical" evidence="3">
    <location>
        <begin position="26"/>
        <end position="47"/>
    </location>
</feature>
<organism evidence="5 6">
    <name type="scientific">Paenibacillus alvei</name>
    <name type="common">Bacillus alvei</name>
    <dbReference type="NCBI Taxonomy" id="44250"/>
    <lineage>
        <taxon>Bacteria</taxon>
        <taxon>Bacillati</taxon>
        <taxon>Bacillota</taxon>
        <taxon>Bacilli</taxon>
        <taxon>Bacillales</taxon>
        <taxon>Paenibacillaceae</taxon>
        <taxon>Paenibacillus</taxon>
    </lineage>
</organism>
<dbReference type="SUPFAM" id="SSF56300">
    <property type="entry name" value="Metallo-dependent phosphatases"/>
    <property type="match status" value="1"/>
</dbReference>
<sequence length="420" mass="47838">MNSYRESRKERHARIKRQRTRKLKQLAGLGLLVIIGFGCMLALTVAMRAVEDQPDLVSPPNESVTPTSPLEPNHEQKKKNIAAKDESSKFVLPSSQDTIRIVFAGDALMDWSVKETIRKKGSDYPFEYVKDEVSSADYAVVNLETAITHHTEKDTNQLYNFKSDPESLQGIKNTGFDLVTIANNHTLDFKQKGFLDTLSYLEQYDIPYVGGGRNKEEAYRAHTVKIKDQTIKILAFSRFIPQTYWFAGEKRPGIAEAYNKSSVLPVITRERKDCDYLLVYLHWGVEKSHRPEPWQRTYAREIIDAGADAIIGSHVHVLQGFEFYKGKPIAYSIGNFLFPDYVRGDKADTGLLNLTLDQGNISMSFTPYFIYKDQIIKKDEAYDRKQLKYLESISFDVKMDGKQVRDAVKANGRATAPPTR</sequence>
<name>A0A383RDC8_PAEAL</name>
<protein>
    <recommendedName>
        <fullName evidence="4">Capsule synthesis protein CapA domain-containing protein</fullName>
    </recommendedName>
</protein>
<dbReference type="EMBL" id="LS992241">
    <property type="protein sequence ID" value="SYX84843.1"/>
    <property type="molecule type" value="Genomic_DNA"/>
</dbReference>
<dbReference type="Proteomes" id="UP000304148">
    <property type="component" value="Chromosome"/>
</dbReference>
<accession>A0A383RDC8</accession>
<dbReference type="InterPro" id="IPR029052">
    <property type="entry name" value="Metallo-depent_PP-like"/>
</dbReference>
<keyword evidence="3" id="KW-0812">Transmembrane</keyword>
<proteinExistence type="inferred from homology"/>
<dbReference type="InterPro" id="IPR052169">
    <property type="entry name" value="CW_Biosynth-Accessory"/>
</dbReference>
<keyword evidence="3" id="KW-1133">Transmembrane helix</keyword>
<dbReference type="InterPro" id="IPR019079">
    <property type="entry name" value="Capsule_synth_CapA"/>
</dbReference>
<keyword evidence="3" id="KW-0472">Membrane</keyword>
<dbReference type="Pfam" id="PF09587">
    <property type="entry name" value="PGA_cap"/>
    <property type="match status" value="1"/>
</dbReference>
<evidence type="ECO:0000313" key="5">
    <source>
        <dbReference type="EMBL" id="SYX84843.1"/>
    </source>
</evidence>
<dbReference type="Gene3D" id="3.60.21.10">
    <property type="match status" value="1"/>
</dbReference>